<dbReference type="SUPFAM" id="SSF103481">
    <property type="entry name" value="Multidrug resistance efflux transporter EmrE"/>
    <property type="match status" value="1"/>
</dbReference>
<evidence type="ECO:0000313" key="4">
    <source>
        <dbReference type="Proteomes" id="UP000828390"/>
    </source>
</evidence>
<keyword evidence="1" id="KW-1133">Transmembrane helix</keyword>
<dbReference type="AlphaFoldDB" id="A0A9D4DW27"/>
<reference evidence="3" key="2">
    <citation type="submission" date="2020-11" db="EMBL/GenBank/DDBJ databases">
        <authorList>
            <person name="McCartney M.A."/>
            <person name="Auch B."/>
            <person name="Kono T."/>
            <person name="Mallez S."/>
            <person name="Becker A."/>
            <person name="Gohl D.M."/>
            <person name="Silverstein K.A.T."/>
            <person name="Koren S."/>
            <person name="Bechman K.B."/>
            <person name="Herman A."/>
            <person name="Abrahante J.E."/>
            <person name="Garbe J."/>
        </authorList>
    </citation>
    <scope>NUCLEOTIDE SEQUENCE</scope>
    <source>
        <strain evidence="3">Duluth1</strain>
        <tissue evidence="3">Whole animal</tissue>
    </source>
</reference>
<dbReference type="Proteomes" id="UP000828390">
    <property type="component" value="Unassembled WGS sequence"/>
</dbReference>
<dbReference type="EMBL" id="JAIWYP010000009">
    <property type="protein sequence ID" value="KAH3768238.1"/>
    <property type="molecule type" value="Genomic_DNA"/>
</dbReference>
<sequence length="212" mass="23015">MNVFTSFPTTELSFMLLHPARLENVVHRKGHIKSERFGSLWFSNCNGSRVLGVVHCMVSESMPDKITNHQLGISLAVCAGAMAAMASVSAKLAMTEDTVHAICSGILAGTQLMALCDTLLYVLRAGCFASIFIFNSLMWTLFTKSLQHCSSTIEATITNTGANFLITALLGVLLFGERLSLLWWLGSCLILAGLLLIHKGNKETEETSDKAD</sequence>
<dbReference type="PANTHER" id="PTHR31965">
    <property type="entry name" value="TRANSMEMBRANE PROTEIN 42"/>
    <property type="match status" value="1"/>
</dbReference>
<feature type="transmembrane region" description="Helical" evidence="1">
    <location>
        <begin position="155"/>
        <end position="175"/>
    </location>
</feature>
<name>A0A9D4DW27_DREPO</name>
<feature type="domain" description="EamA" evidence="2">
    <location>
        <begin position="71"/>
        <end position="197"/>
    </location>
</feature>
<dbReference type="Pfam" id="PF00892">
    <property type="entry name" value="EamA"/>
    <property type="match status" value="1"/>
</dbReference>
<dbReference type="InterPro" id="IPR037185">
    <property type="entry name" value="EmrE-like"/>
</dbReference>
<dbReference type="PANTHER" id="PTHR31965:SF1">
    <property type="entry name" value="TRANSMEMBRANE PROTEIN 42"/>
    <property type="match status" value="1"/>
</dbReference>
<keyword evidence="1" id="KW-0472">Membrane</keyword>
<organism evidence="3 4">
    <name type="scientific">Dreissena polymorpha</name>
    <name type="common">Zebra mussel</name>
    <name type="synonym">Mytilus polymorpha</name>
    <dbReference type="NCBI Taxonomy" id="45954"/>
    <lineage>
        <taxon>Eukaryota</taxon>
        <taxon>Metazoa</taxon>
        <taxon>Spiralia</taxon>
        <taxon>Lophotrochozoa</taxon>
        <taxon>Mollusca</taxon>
        <taxon>Bivalvia</taxon>
        <taxon>Autobranchia</taxon>
        <taxon>Heteroconchia</taxon>
        <taxon>Euheterodonta</taxon>
        <taxon>Imparidentia</taxon>
        <taxon>Neoheterodontei</taxon>
        <taxon>Myida</taxon>
        <taxon>Dreissenoidea</taxon>
        <taxon>Dreissenidae</taxon>
        <taxon>Dreissena</taxon>
    </lineage>
</organism>
<comment type="caution">
    <text evidence="3">The sequence shown here is derived from an EMBL/GenBank/DDBJ whole genome shotgun (WGS) entry which is preliminary data.</text>
</comment>
<evidence type="ECO:0000259" key="2">
    <source>
        <dbReference type="Pfam" id="PF00892"/>
    </source>
</evidence>
<keyword evidence="4" id="KW-1185">Reference proteome</keyword>
<feature type="transmembrane region" description="Helical" evidence="1">
    <location>
        <begin position="121"/>
        <end position="143"/>
    </location>
</feature>
<evidence type="ECO:0000313" key="3">
    <source>
        <dbReference type="EMBL" id="KAH3768238.1"/>
    </source>
</evidence>
<evidence type="ECO:0000256" key="1">
    <source>
        <dbReference type="SAM" id="Phobius"/>
    </source>
</evidence>
<protein>
    <recommendedName>
        <fullName evidence="2">EamA domain-containing protein</fullName>
    </recommendedName>
</protein>
<gene>
    <name evidence="3" type="ORF">DPMN_169450</name>
</gene>
<accession>A0A9D4DW27</accession>
<dbReference type="InterPro" id="IPR000620">
    <property type="entry name" value="EamA_dom"/>
</dbReference>
<dbReference type="InterPro" id="IPR039632">
    <property type="entry name" value="TMEM42"/>
</dbReference>
<dbReference type="Gene3D" id="1.10.3730.20">
    <property type="match status" value="1"/>
</dbReference>
<keyword evidence="1" id="KW-0812">Transmembrane</keyword>
<dbReference type="GO" id="GO:0016020">
    <property type="term" value="C:membrane"/>
    <property type="evidence" value="ECO:0007669"/>
    <property type="project" value="InterPro"/>
</dbReference>
<reference evidence="3" key="1">
    <citation type="journal article" date="2019" name="bioRxiv">
        <title>The Genome of the Zebra Mussel, Dreissena polymorpha: A Resource for Invasive Species Research.</title>
        <authorList>
            <person name="McCartney M.A."/>
            <person name="Auch B."/>
            <person name="Kono T."/>
            <person name="Mallez S."/>
            <person name="Zhang Y."/>
            <person name="Obille A."/>
            <person name="Becker A."/>
            <person name="Abrahante J.E."/>
            <person name="Garbe J."/>
            <person name="Badalamenti J.P."/>
            <person name="Herman A."/>
            <person name="Mangelson H."/>
            <person name="Liachko I."/>
            <person name="Sullivan S."/>
            <person name="Sone E.D."/>
            <person name="Koren S."/>
            <person name="Silverstein K.A.T."/>
            <person name="Beckman K.B."/>
            <person name="Gohl D.M."/>
        </authorList>
    </citation>
    <scope>NUCLEOTIDE SEQUENCE</scope>
    <source>
        <strain evidence="3">Duluth1</strain>
        <tissue evidence="3">Whole animal</tissue>
    </source>
</reference>
<proteinExistence type="predicted"/>
<feature type="transmembrane region" description="Helical" evidence="1">
    <location>
        <begin position="181"/>
        <end position="197"/>
    </location>
</feature>